<evidence type="ECO:0000259" key="4">
    <source>
        <dbReference type="Pfam" id="PF18838"/>
    </source>
</evidence>
<dbReference type="Pfam" id="PF18796">
    <property type="entry name" value="LPD1"/>
    <property type="match status" value="1"/>
</dbReference>
<dbReference type="InterPro" id="IPR041092">
    <property type="entry name" value="PBECR1"/>
</dbReference>
<accession>A0A5C1E782</accession>
<feature type="domain" description="Large polyvalent protein associated" evidence="4">
    <location>
        <begin position="657"/>
        <end position="713"/>
    </location>
</feature>
<keyword evidence="6" id="KW-1185">Reference proteome</keyword>
<evidence type="ECO:0000259" key="2">
    <source>
        <dbReference type="Pfam" id="PF18796"/>
    </source>
</evidence>
<reference evidence="5 6" key="1">
    <citation type="submission" date="2017-07" db="EMBL/GenBank/DDBJ databases">
        <title>Complete genome sequence of Oryzomicrobium terrae TPP412.</title>
        <authorList>
            <person name="Chiu L.-W."/>
            <person name="Lo K.-J."/>
            <person name="Tsai Y.-M."/>
            <person name="Lin S.-S."/>
            <person name="Kuo C.-H."/>
            <person name="Liu C.-T."/>
        </authorList>
    </citation>
    <scope>NUCLEOTIDE SEQUENCE [LARGE SCALE GENOMIC DNA]</scope>
    <source>
        <strain evidence="5 6">TPP412</strain>
    </source>
</reference>
<dbReference type="InterPro" id="IPR041047">
    <property type="entry name" value="LPD1"/>
</dbReference>
<feature type="region of interest" description="Disordered" evidence="1">
    <location>
        <begin position="1272"/>
        <end position="1309"/>
    </location>
</feature>
<dbReference type="KEGG" id="otr:OTERR_13150"/>
<evidence type="ECO:0000256" key="1">
    <source>
        <dbReference type="SAM" id="MobiDB-lite"/>
    </source>
</evidence>
<organism evidence="5 6">
    <name type="scientific">Oryzomicrobium terrae</name>
    <dbReference type="NCBI Taxonomy" id="1735038"/>
    <lineage>
        <taxon>Bacteria</taxon>
        <taxon>Pseudomonadati</taxon>
        <taxon>Pseudomonadota</taxon>
        <taxon>Betaproteobacteria</taxon>
        <taxon>Rhodocyclales</taxon>
        <taxon>Rhodocyclaceae</taxon>
        <taxon>Oryzomicrobium</taxon>
    </lineage>
</organism>
<dbReference type="Pfam" id="PF18838">
    <property type="entry name" value="LPD23"/>
    <property type="match status" value="1"/>
</dbReference>
<dbReference type="EMBL" id="CP022579">
    <property type="protein sequence ID" value="QEL64791.1"/>
    <property type="molecule type" value="Genomic_DNA"/>
</dbReference>
<evidence type="ECO:0008006" key="7">
    <source>
        <dbReference type="Google" id="ProtNLM"/>
    </source>
</evidence>
<evidence type="ECO:0000313" key="5">
    <source>
        <dbReference type="EMBL" id="QEL64791.1"/>
    </source>
</evidence>
<evidence type="ECO:0000313" key="6">
    <source>
        <dbReference type="Proteomes" id="UP000323671"/>
    </source>
</evidence>
<protein>
    <recommendedName>
        <fullName evidence="7">Large polyvalent protein-associated domain-containing protein</fullName>
    </recommendedName>
</protein>
<feature type="compositionally biased region" description="Basic and acidic residues" evidence="1">
    <location>
        <begin position="228"/>
        <end position="241"/>
    </location>
</feature>
<evidence type="ECO:0000259" key="3">
    <source>
        <dbReference type="Pfam" id="PF18809"/>
    </source>
</evidence>
<dbReference type="NCBIfam" id="NF032893">
    <property type="entry name" value="tail-700"/>
    <property type="match status" value="1"/>
</dbReference>
<feature type="domain" description="Large polyvalent protein-associated" evidence="2">
    <location>
        <begin position="567"/>
        <end position="645"/>
    </location>
</feature>
<gene>
    <name evidence="5" type="ORF">OTERR_13150</name>
</gene>
<dbReference type="InterPro" id="IPR040696">
    <property type="entry name" value="LPD23"/>
</dbReference>
<dbReference type="Proteomes" id="UP000323671">
    <property type="component" value="Chromosome"/>
</dbReference>
<sequence>MTCTYKITGADGKAVTLTGQNAMKAYLAEGGLQELLPGWGGSASEILSDEQVAAQKPAPVMAAKGAITDFGEKIGGARKDKATSGAKRASKPTDERPAWARRFEISQVVSSNRLGEVGRWVIRDTRKTDFLGQAKKMPGDYSTREEAEKALPLLAVAQKHRVVSAGKDGGWEIWRDVTDRKRVKVVEQTFPSRDEALRYMADNAEAIINTSTTFGETDLPRPQSTQREGVERRTGPAKDTDFTDTFGFRGVEFGNWNNQEERQQLLDDAYDGLLDLAEVMGIPPRAMSLNGELALAFGARGHGLSGARAHYEPNKAVINLTKMNGAGSLAHEWFHALDHYFGRQDGKSSTEWVTDKDGTRSLKASNSFENDAASSGFRRTNSGVREEVRGAYQALMKTMTLKAEQYVEDTARADRFVAGARQNVADQLQRMRQDLAEQKDPQYWKRNNKPATAEQLAQFDTVAQQIIEGTALEAELRSSVKEGTRVSSRSIMSGARWTNDALEALSAINKAVRGRSGFTSDQAGILDRLRDSMSTYSARLKMLADAQSGSEKTKQVPTSFAMDAKELDQGRGSDYWTTPHEMAARAFQGYVEDKIAAGGGKSPFLNHAPERAVIETPWGWKRPYPHGAERKAINAAFDKLVATIQVKDGENGNKVLFSFAGRKAQGADLHALNTAQQRLARGEDAEAVRQATGWHRGADGKWRFEISDHQASIAVGGLTAGDVIDLARVVAMADGRNQVAVGDVLAHDRLFAAYPHLADIPVSVMPSGERSTAKLRNRGGKLTLEVKAGVPRAELPSVLMHELQHAIQLKEGFALGGTAKPLAGGAVSALDQAGAITYRRLAGEVEARNTQARMNMSPRARMDIAPEESADIPASQVLVTFNGRDLADLPGPRNASGAPMTERALVRAFDRQFPNLGKALRTMLARGRAGKRGGVVLLDDADPLHIARAFTSKTGTALSKSVQLFSDAGQVNGFFDPKSGMTFLVGPNLNPVTGPAVLLHEMSHGQQRTALDRRALEMLTTRGSVKNAELRAFLDRVAARMGSVGESGNAAEATAYIVEQAVMEGRSQGFTVADGRFLSWVDQNLGQRVGDFLRSALAMVRAFMLRHGMGVGEVTVDDLVGYAMVGMERAARGAVGGVEPAFSRSAMKSVEANVSRGREAMSNALNDRNSVHRAMFRNGLGWVDFVWGDEKKGIAHIIARRIAADHMTRSDVERMLTESVVETIARGSELRRNEFGGAVRLVLTHNQNEAILIRKPGSNAWMLTSFNVKPGAEAGGATQSSATQDAPIRSRGAQGAGKSIVDQDGDMNNAPGIKFSRSGLREVASLATAELDKAFSAPGGLSWWHKTVGTMYNLAQRSPAFKPVFEAAQGFVDDVSHYANDAADLAPKLLPKLDGWRDIMKSPVSAEDNKVLAVPVFEGSLSWTRDESGKPVRVDDVAAEAARMTTEQKAEDLRRRDKLPEGMLRAWQALPPEQFAKMIDSRYESQLLKPGVVWTDAELRDMFKLNDGQVALYREFRAAVDRSLDTMARADMLRFGGEDVKALRQQVMDTPSVQDAALLLRDHLSDTADAWPGRATDLLNVANGIMERAEKVTQLQAEGYAPLSRFGKYSVDVVDQTGERQYFGLFETKREANQMAEQMRAAFPGAEVSQGTMSEEAYKLFSGVTPETLELFGNALGFNSTGDSAQDRAFQQYLRLTKTNRSAMKRLIHRQGIAGYSEDVGRVLAAFVYSNARQTAAGLNLGDLTEAVDAIPKEQGELKDAAVRLAEYIKNPQEEAQAVRGLLFAQYLGGSIASAFVNMTQPVAVTFPWLSQYGGAKKAAAEIGRAAKEMAAKGHKYEDDLARALHEAEEDGTVSPQEVHQLMAQAQGRGSLRSGDGTKQGEALATAANGLKRLAFAWGKVFGLAEQANRRVTFIAAYRMGKEQGMADPAGFARQAVKETQFVYSKASKMQWGRGAVGGTLMTFKTYSIAYLELLHRMYTQGGPEGKRAALLALGVLMLMGGAGGLPFADDAADAADALAQLLGYNISTKAARQELLEQAFGRGIAGFIEKGITGLPGAPIDVSGRLGLGNLIPGTGLLQSKTSHTSDVLEIVGPAGDFAKRIGEGAAQVLHGNIASGLLTMAPQAVRNAAKGADMAATGMYRDAKGYKVLDTNPLEAAAKAIGFQPQSVARIQEANAEAQQAKNFYNLRAQEIRAKWAQGIFENDPGKVKEAREEIADWNAKNPDQRMLITVPSVMKRVKEMRKSKDQRIADTAPKAMRAQIRADLAQAREAP</sequence>
<feature type="domain" description="Phage-Barnase-EndoU-ColicinE5/D-RelE-like nuclease" evidence="3">
    <location>
        <begin position="1174"/>
        <end position="1268"/>
    </location>
</feature>
<dbReference type="Pfam" id="PF18809">
    <property type="entry name" value="PBECR1"/>
    <property type="match status" value="1"/>
</dbReference>
<proteinExistence type="predicted"/>
<name>A0A5C1E782_9RHOO</name>
<feature type="region of interest" description="Disordered" evidence="1">
    <location>
        <begin position="214"/>
        <end position="241"/>
    </location>
</feature>
<dbReference type="RefSeq" id="WP_223116015.1">
    <property type="nucleotide sequence ID" value="NZ_CP022579.1"/>
</dbReference>